<dbReference type="HOGENOM" id="CLU_000445_87_4_4"/>
<dbReference type="SUPFAM" id="SSF46689">
    <property type="entry name" value="Homeodomain-like"/>
    <property type="match status" value="1"/>
</dbReference>
<protein>
    <submittedName>
        <fullName evidence="6">AraC-family transcriptional regulator</fullName>
    </submittedName>
</protein>
<evidence type="ECO:0000313" key="6">
    <source>
        <dbReference type="EMBL" id="CAL95191.1"/>
    </source>
</evidence>
<dbReference type="InterPro" id="IPR011051">
    <property type="entry name" value="RmlC_Cupin_sf"/>
</dbReference>
<evidence type="ECO:0000256" key="3">
    <source>
        <dbReference type="ARBA" id="ARBA00023125"/>
    </source>
</evidence>
<keyword evidence="7" id="KW-1185">Reference proteome</keyword>
<dbReference type="KEGG" id="aoa:dqs_2735"/>
<dbReference type="InterPro" id="IPR018060">
    <property type="entry name" value="HTH_AraC"/>
</dbReference>
<evidence type="ECO:0000313" key="7">
    <source>
        <dbReference type="Proteomes" id="UP000002588"/>
    </source>
</evidence>
<dbReference type="OrthoDB" id="9804543at2"/>
<name>A1K8N6_AZOSB</name>
<evidence type="ECO:0000256" key="2">
    <source>
        <dbReference type="ARBA" id="ARBA00023015"/>
    </source>
</evidence>
<dbReference type="PRINTS" id="PR00032">
    <property type="entry name" value="HTHARAC"/>
</dbReference>
<dbReference type="eggNOG" id="COG2169">
    <property type="taxonomic scope" value="Bacteria"/>
</dbReference>
<proteinExistence type="predicted"/>
<keyword evidence="2" id="KW-0805">Transcription regulation</keyword>
<evidence type="ECO:0000259" key="5">
    <source>
        <dbReference type="PROSITE" id="PS01124"/>
    </source>
</evidence>
<dbReference type="Pfam" id="PF12833">
    <property type="entry name" value="HTH_18"/>
    <property type="match status" value="1"/>
</dbReference>
<keyword evidence="1" id="KW-0678">Repressor</keyword>
<reference evidence="6 7" key="1">
    <citation type="journal article" date="2006" name="Nat. Biotechnol.">
        <title>Complete genome of the mutualistic, N2-fixing grass endophyte Azoarcus sp. strain BH72.</title>
        <authorList>
            <person name="Krause A."/>
            <person name="Ramakumar A."/>
            <person name="Bartels D."/>
            <person name="Battistoni F."/>
            <person name="Bekel T."/>
            <person name="Boch J."/>
            <person name="Boehm M."/>
            <person name="Friedrich F."/>
            <person name="Hurek T."/>
            <person name="Krause L."/>
            <person name="Linke B."/>
            <person name="McHardy A.C."/>
            <person name="Sarkar A."/>
            <person name="Schneiker S."/>
            <person name="Syed A.A."/>
            <person name="Thauer R."/>
            <person name="Vorhoelter F.-J."/>
            <person name="Weidner S."/>
            <person name="Puehler A."/>
            <person name="Reinhold-Hurek B."/>
            <person name="Kaiser O."/>
            <person name="Goesmann A."/>
        </authorList>
    </citation>
    <scope>NUCLEOTIDE SEQUENCE [LARGE SCALE GENOMIC DNA]</scope>
    <source>
        <strain evidence="6 7">BH72</strain>
    </source>
</reference>
<dbReference type="GO" id="GO:0003700">
    <property type="term" value="F:DNA-binding transcription factor activity"/>
    <property type="evidence" value="ECO:0007669"/>
    <property type="project" value="InterPro"/>
</dbReference>
<dbReference type="PANTHER" id="PTHR11019">
    <property type="entry name" value="HTH-TYPE TRANSCRIPTIONAL REGULATOR NIMR"/>
    <property type="match status" value="1"/>
</dbReference>
<dbReference type="InterPro" id="IPR014710">
    <property type="entry name" value="RmlC-like_jellyroll"/>
</dbReference>
<organism evidence="6 7">
    <name type="scientific">Azoarcus sp. (strain BH72)</name>
    <dbReference type="NCBI Taxonomy" id="418699"/>
    <lineage>
        <taxon>Bacteria</taxon>
        <taxon>Pseudomonadati</taxon>
        <taxon>Pseudomonadota</taxon>
        <taxon>Betaproteobacteria</taxon>
        <taxon>Rhodocyclales</taxon>
        <taxon>Zoogloeaceae</taxon>
        <taxon>Azoarcus</taxon>
    </lineage>
</organism>
<evidence type="ECO:0000256" key="1">
    <source>
        <dbReference type="ARBA" id="ARBA00022491"/>
    </source>
</evidence>
<feature type="domain" description="HTH araC/xylS-type" evidence="5">
    <location>
        <begin position="156"/>
        <end position="256"/>
    </location>
</feature>
<dbReference type="InterPro" id="IPR020449">
    <property type="entry name" value="Tscrpt_reg_AraC-type_HTH"/>
</dbReference>
<dbReference type="PANTHER" id="PTHR11019:SF159">
    <property type="entry name" value="TRANSCRIPTIONAL REGULATOR-RELATED"/>
    <property type="match status" value="1"/>
</dbReference>
<accession>A1K8N6</accession>
<dbReference type="AlphaFoldDB" id="A1K8N6"/>
<dbReference type="Gene3D" id="2.60.120.10">
    <property type="entry name" value="Jelly Rolls"/>
    <property type="match status" value="1"/>
</dbReference>
<dbReference type="GO" id="GO:0043565">
    <property type="term" value="F:sequence-specific DNA binding"/>
    <property type="evidence" value="ECO:0007669"/>
    <property type="project" value="InterPro"/>
</dbReference>
<dbReference type="KEGG" id="azo:azo2574"/>
<dbReference type="Proteomes" id="UP000002588">
    <property type="component" value="Chromosome"/>
</dbReference>
<dbReference type="STRING" id="62928.azo2574"/>
<dbReference type="PROSITE" id="PS01124">
    <property type="entry name" value="HTH_ARAC_FAMILY_2"/>
    <property type="match status" value="1"/>
</dbReference>
<evidence type="ECO:0000256" key="4">
    <source>
        <dbReference type="ARBA" id="ARBA00023163"/>
    </source>
</evidence>
<dbReference type="Gene3D" id="1.10.10.60">
    <property type="entry name" value="Homeodomain-like"/>
    <property type="match status" value="2"/>
</dbReference>
<dbReference type="SUPFAM" id="SSF51182">
    <property type="entry name" value="RmlC-like cupins"/>
    <property type="match status" value="1"/>
</dbReference>
<dbReference type="SMART" id="SM00342">
    <property type="entry name" value="HTH_ARAC"/>
    <property type="match status" value="1"/>
</dbReference>
<sequence>MPRPIFELPPRPQPTTQDPISVLVREPPPDSIIPWHSHPWGQLAYPVSGAVCMDVPGSRWLVPPFRALWVPPGVEHQQSMLGHVRLRVVHVAEGCAALPESHCAVLEITPLLRELIEALLPRPPQSERRTQIQALLLTELSQARTLNLRLPQPSDRRLAALCEALMADPADNAPLTEWARRVGASGRTLARLFQSEMGMSFGLWRQQVRLTHATVLVAQGRPYAEIAAELGYASPSAFSAMFRRAFGCSPRAFYAAGASPK</sequence>
<keyword evidence="4" id="KW-0804">Transcription</keyword>
<dbReference type="RefSeq" id="WP_011766301.1">
    <property type="nucleotide sequence ID" value="NC_008702.1"/>
</dbReference>
<dbReference type="InterPro" id="IPR009057">
    <property type="entry name" value="Homeodomain-like_sf"/>
</dbReference>
<dbReference type="FunFam" id="1.10.10.60:FF:000132">
    <property type="entry name" value="AraC family transcriptional regulator"/>
    <property type="match status" value="1"/>
</dbReference>
<dbReference type="CDD" id="cd06124">
    <property type="entry name" value="cupin_NimR-like_N"/>
    <property type="match status" value="1"/>
</dbReference>
<gene>
    <name evidence="6" type="ordered locus">azo2574</name>
</gene>
<dbReference type="EMBL" id="AM406670">
    <property type="protein sequence ID" value="CAL95191.1"/>
    <property type="molecule type" value="Genomic_DNA"/>
</dbReference>
<keyword evidence="3" id="KW-0238">DNA-binding</keyword>